<evidence type="ECO:0000256" key="1">
    <source>
        <dbReference type="RuleBase" id="RU003682"/>
    </source>
</evidence>
<gene>
    <name evidence="3" type="ORF">Clacol_009717</name>
</gene>
<reference evidence="3" key="1">
    <citation type="submission" date="2021-10" db="EMBL/GenBank/DDBJ databases">
        <title>De novo Genome Assembly of Clathrus columnatus (Basidiomycota, Fungi) Using Illumina and Nanopore Sequence Data.</title>
        <authorList>
            <person name="Ogiso-Tanaka E."/>
            <person name="Itagaki H."/>
            <person name="Hosoya T."/>
            <person name="Hosaka K."/>
        </authorList>
    </citation>
    <scope>NUCLEOTIDE SEQUENCE</scope>
    <source>
        <strain evidence="3">MO-923</strain>
    </source>
</reference>
<dbReference type="InterPro" id="IPR050231">
    <property type="entry name" value="Iron_ascorbate_oxido_reductase"/>
</dbReference>
<dbReference type="InterPro" id="IPR005123">
    <property type="entry name" value="Oxoglu/Fe-dep_dioxygenase_dom"/>
</dbReference>
<accession>A0AAV5AQK7</accession>
<dbReference type="GO" id="GO:0046872">
    <property type="term" value="F:metal ion binding"/>
    <property type="evidence" value="ECO:0007669"/>
    <property type="project" value="UniProtKB-KW"/>
</dbReference>
<dbReference type="Pfam" id="PF03171">
    <property type="entry name" value="2OG-FeII_Oxy"/>
    <property type="match status" value="1"/>
</dbReference>
<name>A0AAV5AQK7_9AGAM</name>
<dbReference type="InterPro" id="IPR027443">
    <property type="entry name" value="IPNS-like_sf"/>
</dbReference>
<keyword evidence="1" id="KW-0408">Iron</keyword>
<keyword evidence="1" id="KW-0560">Oxidoreductase</keyword>
<dbReference type="SUPFAM" id="SSF51197">
    <property type="entry name" value="Clavaminate synthase-like"/>
    <property type="match status" value="1"/>
</dbReference>
<dbReference type="AlphaFoldDB" id="A0AAV5AQK7"/>
<dbReference type="EMBL" id="BPWL01000011">
    <property type="protein sequence ID" value="GJJ15439.1"/>
    <property type="molecule type" value="Genomic_DNA"/>
</dbReference>
<protein>
    <recommendedName>
        <fullName evidence="2">Fe2OG dioxygenase domain-containing protein</fullName>
    </recommendedName>
</protein>
<dbReference type="GO" id="GO:0016491">
    <property type="term" value="F:oxidoreductase activity"/>
    <property type="evidence" value="ECO:0007669"/>
    <property type="project" value="UniProtKB-KW"/>
</dbReference>
<dbReference type="PRINTS" id="PR00682">
    <property type="entry name" value="IPNSYNTHASE"/>
</dbReference>
<dbReference type="Proteomes" id="UP001050691">
    <property type="component" value="Unassembled WGS sequence"/>
</dbReference>
<evidence type="ECO:0000313" key="4">
    <source>
        <dbReference type="Proteomes" id="UP001050691"/>
    </source>
</evidence>
<proteinExistence type="inferred from homology"/>
<evidence type="ECO:0000313" key="3">
    <source>
        <dbReference type="EMBL" id="GJJ15439.1"/>
    </source>
</evidence>
<dbReference type="PANTHER" id="PTHR47990">
    <property type="entry name" value="2-OXOGLUTARATE (2OG) AND FE(II)-DEPENDENT OXYGENASE SUPERFAMILY PROTEIN-RELATED"/>
    <property type="match status" value="1"/>
</dbReference>
<dbReference type="Gene3D" id="2.60.120.330">
    <property type="entry name" value="B-lactam Antibiotic, Isopenicillin N Synthase, Chain"/>
    <property type="match status" value="1"/>
</dbReference>
<keyword evidence="1" id="KW-0479">Metal-binding</keyword>
<dbReference type="InterPro" id="IPR044861">
    <property type="entry name" value="IPNS-like_FE2OG_OXY"/>
</dbReference>
<comment type="similarity">
    <text evidence="1">Belongs to the iron/ascorbate-dependent oxidoreductase family.</text>
</comment>
<organism evidence="3 4">
    <name type="scientific">Clathrus columnatus</name>
    <dbReference type="NCBI Taxonomy" id="1419009"/>
    <lineage>
        <taxon>Eukaryota</taxon>
        <taxon>Fungi</taxon>
        <taxon>Dikarya</taxon>
        <taxon>Basidiomycota</taxon>
        <taxon>Agaricomycotina</taxon>
        <taxon>Agaricomycetes</taxon>
        <taxon>Phallomycetidae</taxon>
        <taxon>Phallales</taxon>
        <taxon>Clathraceae</taxon>
        <taxon>Clathrus</taxon>
    </lineage>
</organism>
<feature type="domain" description="Fe2OG dioxygenase" evidence="2">
    <location>
        <begin position="135"/>
        <end position="238"/>
    </location>
</feature>
<keyword evidence="4" id="KW-1185">Reference proteome</keyword>
<dbReference type="PROSITE" id="PS51471">
    <property type="entry name" value="FE2OG_OXY"/>
    <property type="match status" value="1"/>
</dbReference>
<comment type="caution">
    <text evidence="3">The sequence shown here is derived from an EMBL/GenBank/DDBJ whole genome shotgun (WGS) entry which is preliminary data.</text>
</comment>
<evidence type="ECO:0000259" key="2">
    <source>
        <dbReference type="PROSITE" id="PS51471"/>
    </source>
</evidence>
<sequence>MTPSVLQLTTLRLQNHGIPEELPLKAVEKGKVFWDLPESKKLESALLSSNIDPVNRGDLHEGYEIGWEEKNGNSGVREGDGAMSGQNVWPADMPDFRVAALDYYHAAMKLGQALFPLFALALNLPEDFFDDKTTKPAAILRVLHYPPQTGVVDDRAVGIGAHTDFECFTILWQDENPALQVLNNQGKWINAIPIPGTLVVNLGDQLARWTNDVFKSTVHRAINRTGVRRYSIPLFFGTDYDVTLEALPSCVSEDRPAKYEPVKAGDYVQSRLATTYAHSVTTKA</sequence>